<evidence type="ECO:0000256" key="1">
    <source>
        <dbReference type="SAM" id="Coils"/>
    </source>
</evidence>
<evidence type="ECO:0000256" key="2">
    <source>
        <dbReference type="SAM" id="MobiDB-lite"/>
    </source>
</evidence>
<keyword evidence="1" id="KW-0175">Coiled coil</keyword>
<dbReference type="OrthoDB" id="10365057at2759"/>
<dbReference type="AlphaFoldDB" id="A0A3D8SQV8"/>
<dbReference type="Proteomes" id="UP000256645">
    <property type="component" value="Unassembled WGS sequence"/>
</dbReference>
<proteinExistence type="predicted"/>
<sequence length="390" mass="44038">MSDAFDISGILHPDYVLRLEAEFKAALEREEEVLQERRQQEDTAREARFRKERETVLEERRKEDEERRQMQSQRSMTWIAEFAQQKLMEISTNGLAHNSQHQPFAASTSKAVVGDGISQTLHGRNSRSAAWRSALESTLASASETMDSYHHNSPWSVDHQTASEETDSSLSPTLPSPDSSPYLDKNAVVKNSTALRFEGPRQVRSCRIQDLVADDFVICGAQSVLPSKEGYYRFRCPVPGCKFWPSEKASRTGSPEMSYLVHLQKGHRAHNISNTPNLDEQATRLLKIPANDRKHCKITHALDLFGTVIEDADHRWFTAWKAKAVLKAGSIRRPGKHSQENPINTTVLEKKRHLPRTAKTFFGENGQGEDSEGTQESMTQPRADSVSPEI</sequence>
<accession>A0A3D8SQV8</accession>
<feature type="coiled-coil region" evidence="1">
    <location>
        <begin position="16"/>
        <end position="73"/>
    </location>
</feature>
<feature type="compositionally biased region" description="Polar residues" evidence="2">
    <location>
        <begin position="151"/>
        <end position="160"/>
    </location>
</feature>
<dbReference type="EMBL" id="PDLM01000001">
    <property type="protein sequence ID" value="RDW88689.1"/>
    <property type="molecule type" value="Genomic_DNA"/>
</dbReference>
<protein>
    <submittedName>
        <fullName evidence="3">Uncharacterized protein</fullName>
    </submittedName>
</protein>
<feature type="region of interest" description="Disordered" evidence="2">
    <location>
        <begin position="351"/>
        <end position="390"/>
    </location>
</feature>
<evidence type="ECO:0000313" key="3">
    <source>
        <dbReference type="EMBL" id="RDW88689.1"/>
    </source>
</evidence>
<name>A0A3D8SQV8_9HELO</name>
<organism evidence="3 4">
    <name type="scientific">Coleophoma cylindrospora</name>
    <dbReference type="NCBI Taxonomy" id="1849047"/>
    <lineage>
        <taxon>Eukaryota</taxon>
        <taxon>Fungi</taxon>
        <taxon>Dikarya</taxon>
        <taxon>Ascomycota</taxon>
        <taxon>Pezizomycotina</taxon>
        <taxon>Leotiomycetes</taxon>
        <taxon>Helotiales</taxon>
        <taxon>Dermateaceae</taxon>
        <taxon>Coleophoma</taxon>
    </lineage>
</organism>
<comment type="caution">
    <text evidence="3">The sequence shown here is derived from an EMBL/GenBank/DDBJ whole genome shotgun (WGS) entry which is preliminary data.</text>
</comment>
<feature type="region of interest" description="Disordered" evidence="2">
    <location>
        <begin position="145"/>
        <end position="184"/>
    </location>
</feature>
<reference evidence="3 4" key="1">
    <citation type="journal article" date="2018" name="IMA Fungus">
        <title>IMA Genome-F 9: Draft genome sequence of Annulohypoxylon stygium, Aspergillus mulundensis, Berkeleyomyces basicola (syn. Thielaviopsis basicola), Ceratocystis smalleyi, two Cercospora beticola strains, Coleophoma cylindrospora, Fusarium fracticaudum, Phialophora cf. hyalina, and Morchella septimelata.</title>
        <authorList>
            <person name="Wingfield B.D."/>
            <person name="Bills G.F."/>
            <person name="Dong Y."/>
            <person name="Huang W."/>
            <person name="Nel W.J."/>
            <person name="Swalarsk-Parry B.S."/>
            <person name="Vaghefi N."/>
            <person name="Wilken P.M."/>
            <person name="An Z."/>
            <person name="de Beer Z.W."/>
            <person name="De Vos L."/>
            <person name="Chen L."/>
            <person name="Duong T.A."/>
            <person name="Gao Y."/>
            <person name="Hammerbacher A."/>
            <person name="Kikkert J.R."/>
            <person name="Li Y."/>
            <person name="Li H."/>
            <person name="Li K."/>
            <person name="Li Q."/>
            <person name="Liu X."/>
            <person name="Ma X."/>
            <person name="Naidoo K."/>
            <person name="Pethybridge S.J."/>
            <person name="Sun J."/>
            <person name="Steenkamp E.T."/>
            <person name="van der Nest M.A."/>
            <person name="van Wyk S."/>
            <person name="Wingfield M.J."/>
            <person name="Xiong C."/>
            <person name="Yue Q."/>
            <person name="Zhang X."/>
        </authorList>
    </citation>
    <scope>NUCLEOTIDE SEQUENCE [LARGE SCALE GENOMIC DNA]</scope>
    <source>
        <strain evidence="3 4">BP6252</strain>
    </source>
</reference>
<gene>
    <name evidence="3" type="ORF">BP6252_00721</name>
</gene>
<feature type="compositionally biased region" description="Low complexity" evidence="2">
    <location>
        <begin position="168"/>
        <end position="181"/>
    </location>
</feature>
<keyword evidence="4" id="KW-1185">Reference proteome</keyword>
<evidence type="ECO:0000313" key="4">
    <source>
        <dbReference type="Proteomes" id="UP000256645"/>
    </source>
</evidence>